<comment type="caution">
    <text evidence="1">The sequence shown here is derived from an EMBL/GenBank/DDBJ whole genome shotgun (WGS) entry which is preliminary data.</text>
</comment>
<dbReference type="Proteomes" id="UP000712281">
    <property type="component" value="Unassembled WGS sequence"/>
</dbReference>
<dbReference type="AlphaFoldDB" id="A0A8S9G205"/>
<sequence length="55" mass="5988">MCGGVVVMEKTVVLVMKESVFVDIEETMVFRNGCGVAMMKIMMVKNDSNGVGDNN</sequence>
<accession>A0A8S9G205</accession>
<evidence type="ECO:0000313" key="1">
    <source>
        <dbReference type="EMBL" id="KAF2538248.1"/>
    </source>
</evidence>
<protein>
    <submittedName>
        <fullName evidence="1">Uncharacterized protein</fullName>
    </submittedName>
</protein>
<reference evidence="1" key="1">
    <citation type="submission" date="2019-12" db="EMBL/GenBank/DDBJ databases">
        <title>Genome sequencing and annotation of Brassica cretica.</title>
        <authorList>
            <person name="Studholme D.J."/>
            <person name="Sarris P.F."/>
        </authorList>
    </citation>
    <scope>NUCLEOTIDE SEQUENCE</scope>
    <source>
        <strain evidence="1">PFS-001/15</strain>
        <tissue evidence="1">Leaf</tissue>
    </source>
</reference>
<dbReference type="EMBL" id="QGKW02002228">
    <property type="protein sequence ID" value="KAF2538248.1"/>
    <property type="molecule type" value="Genomic_DNA"/>
</dbReference>
<proteinExistence type="predicted"/>
<evidence type="ECO:0000313" key="2">
    <source>
        <dbReference type="Proteomes" id="UP000712281"/>
    </source>
</evidence>
<name>A0A8S9G205_BRACR</name>
<gene>
    <name evidence="1" type="ORF">F2Q68_00020549</name>
</gene>
<organism evidence="1 2">
    <name type="scientific">Brassica cretica</name>
    <name type="common">Mustard</name>
    <dbReference type="NCBI Taxonomy" id="69181"/>
    <lineage>
        <taxon>Eukaryota</taxon>
        <taxon>Viridiplantae</taxon>
        <taxon>Streptophyta</taxon>
        <taxon>Embryophyta</taxon>
        <taxon>Tracheophyta</taxon>
        <taxon>Spermatophyta</taxon>
        <taxon>Magnoliopsida</taxon>
        <taxon>eudicotyledons</taxon>
        <taxon>Gunneridae</taxon>
        <taxon>Pentapetalae</taxon>
        <taxon>rosids</taxon>
        <taxon>malvids</taxon>
        <taxon>Brassicales</taxon>
        <taxon>Brassicaceae</taxon>
        <taxon>Brassiceae</taxon>
        <taxon>Brassica</taxon>
    </lineage>
</organism>